<keyword evidence="6" id="KW-0539">Nucleus</keyword>
<keyword evidence="3" id="KW-0805">Transcription regulation</keyword>
<dbReference type="PANTHER" id="PTHR13215">
    <property type="entry name" value="RNA POLYMERASE II TRANSCRIPTIONAL COACTIVATOR"/>
    <property type="match status" value="1"/>
</dbReference>
<comment type="caution">
    <text evidence="9">The sequence shown here is derived from an EMBL/GenBank/DDBJ whole genome shotgun (WGS) entry which is preliminary data.</text>
</comment>
<dbReference type="InterPro" id="IPR003173">
    <property type="entry name" value="PC4_C"/>
</dbReference>
<organism evidence="9 10">
    <name type="scientific">Bondarzewia mesenterica</name>
    <dbReference type="NCBI Taxonomy" id="1095465"/>
    <lineage>
        <taxon>Eukaryota</taxon>
        <taxon>Fungi</taxon>
        <taxon>Dikarya</taxon>
        <taxon>Basidiomycota</taxon>
        <taxon>Agaricomycotina</taxon>
        <taxon>Agaricomycetes</taxon>
        <taxon>Russulales</taxon>
        <taxon>Bondarzewiaceae</taxon>
        <taxon>Bondarzewia</taxon>
    </lineage>
</organism>
<sequence>SISAAAPERLHIRSARSCAALILSAARGNLSPAKGLAAAASEPSLVLSVHTDHMILALLKTRLATATRTLTVCKSTPRLGRKLLIMPSKRKLSTTETAELELSKPDSKRKTTKKPKIYAREDVEEEEAESSGEHQEPLSKSNPKSAEKESHQEEDESGSSGAMTIQKNYDGEQFIDLGKKKRITVRNFKGQTLIDIREYYGDPGDEKPGKKGISLTVEQWKNLTQSMPSIDKILAKSK</sequence>
<protein>
    <recommendedName>
        <fullName evidence="8">Transcriptional coactivator p15 (PC4) C-terminal domain-containing protein</fullName>
    </recommendedName>
</protein>
<dbReference type="InterPro" id="IPR045125">
    <property type="entry name" value="Sub1/Tcp4-like"/>
</dbReference>
<dbReference type="GO" id="GO:0003677">
    <property type="term" value="F:DNA binding"/>
    <property type="evidence" value="ECO:0007669"/>
    <property type="project" value="UniProtKB-KW"/>
</dbReference>
<evidence type="ECO:0000259" key="8">
    <source>
        <dbReference type="Pfam" id="PF02229"/>
    </source>
</evidence>
<proteinExistence type="inferred from homology"/>
<feature type="non-terminal residue" evidence="9">
    <location>
        <position position="1"/>
    </location>
</feature>
<name>A0A4S4L2N3_9AGAM</name>
<evidence type="ECO:0000256" key="7">
    <source>
        <dbReference type="SAM" id="MobiDB-lite"/>
    </source>
</evidence>
<dbReference type="Proteomes" id="UP000310158">
    <property type="component" value="Unassembled WGS sequence"/>
</dbReference>
<dbReference type="InterPro" id="IPR009044">
    <property type="entry name" value="ssDNA-bd_transcriptional_reg"/>
</dbReference>
<feature type="region of interest" description="Disordered" evidence="7">
    <location>
        <begin position="94"/>
        <end position="167"/>
    </location>
</feature>
<evidence type="ECO:0000256" key="6">
    <source>
        <dbReference type="ARBA" id="ARBA00023242"/>
    </source>
</evidence>
<dbReference type="GO" id="GO:0060261">
    <property type="term" value="P:positive regulation of transcription initiation by RNA polymerase II"/>
    <property type="evidence" value="ECO:0007669"/>
    <property type="project" value="InterPro"/>
</dbReference>
<evidence type="ECO:0000313" key="9">
    <source>
        <dbReference type="EMBL" id="THH05524.1"/>
    </source>
</evidence>
<accession>A0A4S4L2N3</accession>
<keyword evidence="5" id="KW-0804">Transcription</keyword>
<evidence type="ECO:0000313" key="10">
    <source>
        <dbReference type="Proteomes" id="UP000310158"/>
    </source>
</evidence>
<evidence type="ECO:0000256" key="5">
    <source>
        <dbReference type="ARBA" id="ARBA00023163"/>
    </source>
</evidence>
<dbReference type="Pfam" id="PF02229">
    <property type="entry name" value="PC4"/>
    <property type="match status" value="1"/>
</dbReference>
<dbReference type="SUPFAM" id="SSF54447">
    <property type="entry name" value="ssDNA-binding transcriptional regulator domain"/>
    <property type="match status" value="1"/>
</dbReference>
<evidence type="ECO:0000256" key="2">
    <source>
        <dbReference type="ARBA" id="ARBA00009001"/>
    </source>
</evidence>
<dbReference type="EMBL" id="SGPL01000997">
    <property type="protein sequence ID" value="THH05524.1"/>
    <property type="molecule type" value="Genomic_DNA"/>
</dbReference>
<dbReference type="AlphaFoldDB" id="A0A4S4L2N3"/>
<keyword evidence="4" id="KW-0238">DNA-binding</keyword>
<feature type="compositionally biased region" description="Polar residues" evidence="7">
    <location>
        <begin position="158"/>
        <end position="167"/>
    </location>
</feature>
<evidence type="ECO:0000256" key="4">
    <source>
        <dbReference type="ARBA" id="ARBA00023125"/>
    </source>
</evidence>
<dbReference type="GO" id="GO:0003713">
    <property type="term" value="F:transcription coactivator activity"/>
    <property type="evidence" value="ECO:0007669"/>
    <property type="project" value="InterPro"/>
</dbReference>
<dbReference type="GO" id="GO:0005634">
    <property type="term" value="C:nucleus"/>
    <property type="evidence" value="ECO:0007669"/>
    <property type="project" value="UniProtKB-SubCell"/>
</dbReference>
<comment type="subcellular location">
    <subcellularLocation>
        <location evidence="1">Nucleus</location>
    </subcellularLocation>
</comment>
<comment type="similarity">
    <text evidence="2">Belongs to the transcriptional coactivator PC4 family.</text>
</comment>
<keyword evidence="10" id="KW-1185">Reference proteome</keyword>
<evidence type="ECO:0000256" key="1">
    <source>
        <dbReference type="ARBA" id="ARBA00004123"/>
    </source>
</evidence>
<dbReference type="Gene3D" id="2.30.31.10">
    <property type="entry name" value="Transcriptional Coactivator Pc4, Chain A"/>
    <property type="match status" value="1"/>
</dbReference>
<evidence type="ECO:0000256" key="3">
    <source>
        <dbReference type="ARBA" id="ARBA00023015"/>
    </source>
</evidence>
<gene>
    <name evidence="9" type="ORF">EW146_g9880</name>
</gene>
<feature type="domain" description="Transcriptional coactivator p15 (PC4) C-terminal" evidence="8">
    <location>
        <begin position="176"/>
        <end position="225"/>
    </location>
</feature>
<reference evidence="9 10" key="1">
    <citation type="submission" date="2019-02" db="EMBL/GenBank/DDBJ databases">
        <title>Genome sequencing of the rare red list fungi Bondarzewia mesenterica.</title>
        <authorList>
            <person name="Buettner E."/>
            <person name="Kellner H."/>
        </authorList>
    </citation>
    <scope>NUCLEOTIDE SEQUENCE [LARGE SCALE GENOMIC DNA]</scope>
    <source>
        <strain evidence="9 10">DSM 108281</strain>
    </source>
</reference>
<dbReference type="OrthoDB" id="2505440at2759"/>